<proteinExistence type="inferred from homology"/>
<evidence type="ECO:0000256" key="5">
    <source>
        <dbReference type="HAMAP-Rule" id="MF_00902"/>
    </source>
</evidence>
<protein>
    <recommendedName>
        <fullName evidence="5">Sec-independent protein translocase protein TatC</fullName>
    </recommendedName>
</protein>
<comment type="function">
    <text evidence="5">Part of the twin-arginine translocation (Tat) system that transports large folded proteins containing a characteristic twin-arginine motif in their signal peptide across membranes. Together with TatB, TatC is part of a receptor directly interacting with Tat signal peptides.</text>
</comment>
<keyword evidence="2 5" id="KW-0812">Transmembrane</keyword>
<organism evidence="6 7">
    <name type="scientific">Legionella israelensis</name>
    <dbReference type="NCBI Taxonomy" id="454"/>
    <lineage>
        <taxon>Bacteria</taxon>
        <taxon>Pseudomonadati</taxon>
        <taxon>Pseudomonadota</taxon>
        <taxon>Gammaproteobacteria</taxon>
        <taxon>Legionellales</taxon>
        <taxon>Legionellaceae</taxon>
        <taxon>Legionella</taxon>
    </lineage>
</organism>
<comment type="subunit">
    <text evidence="5">The Tat system comprises two distinct complexes: a TatABC complex, containing multiple copies of TatA, TatB and TatC subunits, and a separate TatA complex, containing only TatA subunits. Substrates initially bind to the TatABC complex, which probably triggers association of the separate TatA complex to form the active translocon.</text>
</comment>
<reference evidence="6 7" key="1">
    <citation type="submission" date="2015-11" db="EMBL/GenBank/DDBJ databases">
        <title>Genomic analysis of 38 Legionella species identifies large and diverse effector repertoires.</title>
        <authorList>
            <person name="Burstein D."/>
            <person name="Amaro F."/>
            <person name="Zusman T."/>
            <person name="Lifshitz Z."/>
            <person name="Cohen O."/>
            <person name="Gilbert J.A."/>
            <person name="Pupko T."/>
            <person name="Shuman H.A."/>
            <person name="Segal G."/>
        </authorList>
    </citation>
    <scope>NUCLEOTIDE SEQUENCE [LARGE SCALE GENOMIC DNA]</scope>
    <source>
        <strain evidence="6 7">Bercovier 4</strain>
    </source>
</reference>
<evidence type="ECO:0000256" key="2">
    <source>
        <dbReference type="ARBA" id="ARBA00022692"/>
    </source>
</evidence>
<keyword evidence="5" id="KW-0653">Protein transport</keyword>
<dbReference type="PRINTS" id="PR01840">
    <property type="entry name" value="TATCFAMILY"/>
</dbReference>
<evidence type="ECO:0000256" key="1">
    <source>
        <dbReference type="ARBA" id="ARBA00004141"/>
    </source>
</evidence>
<evidence type="ECO:0000313" key="7">
    <source>
        <dbReference type="Proteomes" id="UP000054761"/>
    </source>
</evidence>
<sequence length="240" mass="27370">MLQHLIELRRRALQVFLCFIILFIFFFFCASDLFYLLVKPLLHSLPKSSRLIATQITAPILTPIHLSFNAALFFSAPITLYQIWRFSAPGLYPSERRYLRISILLSLLLFIVGVLFCYCIVLPFMFHFFAGALPKGVQLLPDMSYALDFITHMLILFGLSFQLPLLCLTLIQSGLLQLQQLKTFRPYVVVACFTLGMLLTPPDVLSQIMLAAPLCALYELGILLAMFLPKSRKVNIIETQ</sequence>
<dbReference type="HAMAP" id="MF_00902">
    <property type="entry name" value="TatC"/>
    <property type="match status" value="1"/>
</dbReference>
<dbReference type="Pfam" id="PF00902">
    <property type="entry name" value="TatC"/>
    <property type="match status" value="1"/>
</dbReference>
<keyword evidence="5" id="KW-0813">Transport</keyword>
<comment type="caution">
    <text evidence="6">The sequence shown here is derived from an EMBL/GenBank/DDBJ whole genome shotgun (WGS) entry which is preliminary data.</text>
</comment>
<comment type="similarity">
    <text evidence="5">Belongs to the TatC family.</text>
</comment>
<keyword evidence="7" id="KW-1185">Reference proteome</keyword>
<dbReference type="InterPro" id="IPR002033">
    <property type="entry name" value="TatC"/>
</dbReference>
<comment type="subcellular location">
    <subcellularLocation>
        <location evidence="5">Cell membrane</location>
        <topology evidence="5">Multi-pass membrane protein</topology>
    </subcellularLocation>
    <subcellularLocation>
        <location evidence="1">Membrane</location>
        <topology evidence="1">Multi-pass membrane protein</topology>
    </subcellularLocation>
</comment>
<evidence type="ECO:0000256" key="4">
    <source>
        <dbReference type="ARBA" id="ARBA00023136"/>
    </source>
</evidence>
<feature type="transmembrane region" description="Helical" evidence="5">
    <location>
        <begin position="149"/>
        <end position="171"/>
    </location>
</feature>
<evidence type="ECO:0000256" key="3">
    <source>
        <dbReference type="ARBA" id="ARBA00022989"/>
    </source>
</evidence>
<dbReference type="PANTHER" id="PTHR30371:SF0">
    <property type="entry name" value="SEC-INDEPENDENT PROTEIN TRANSLOCASE PROTEIN TATC, CHLOROPLASTIC-RELATED"/>
    <property type="match status" value="1"/>
</dbReference>
<feature type="transmembrane region" description="Helical" evidence="5">
    <location>
        <begin position="208"/>
        <end position="228"/>
    </location>
</feature>
<keyword evidence="4 5" id="KW-0472">Membrane</keyword>
<dbReference type="Proteomes" id="UP000054761">
    <property type="component" value="Unassembled WGS sequence"/>
</dbReference>
<name>A0A0W0V541_9GAMM</name>
<dbReference type="PATRIC" id="fig|454.4.peg.2585"/>
<dbReference type="STRING" id="454.Lisr_2366"/>
<dbReference type="OrthoDB" id="9777044at2"/>
<dbReference type="PANTHER" id="PTHR30371">
    <property type="entry name" value="SEC-INDEPENDENT PROTEIN TRANSLOCASE PROTEIN TATC"/>
    <property type="match status" value="1"/>
</dbReference>
<dbReference type="GO" id="GO:0043953">
    <property type="term" value="P:protein transport by the Tat complex"/>
    <property type="evidence" value="ECO:0007669"/>
    <property type="project" value="UniProtKB-UniRule"/>
</dbReference>
<dbReference type="RefSeq" id="WP_058502656.1">
    <property type="nucleotide sequence ID" value="NZ_CAAAJA010000002.1"/>
</dbReference>
<dbReference type="AlphaFoldDB" id="A0A0W0V541"/>
<keyword evidence="5" id="KW-0811">Translocation</keyword>
<gene>
    <name evidence="5" type="primary">tatC</name>
    <name evidence="6" type="ORF">Lisr_2366</name>
</gene>
<dbReference type="GO" id="GO:0033281">
    <property type="term" value="C:TAT protein transport complex"/>
    <property type="evidence" value="ECO:0007669"/>
    <property type="project" value="UniProtKB-UniRule"/>
</dbReference>
<dbReference type="GO" id="GO:0065002">
    <property type="term" value="P:intracellular protein transmembrane transport"/>
    <property type="evidence" value="ECO:0007669"/>
    <property type="project" value="TreeGrafter"/>
</dbReference>
<feature type="transmembrane region" description="Helical" evidence="5">
    <location>
        <begin position="101"/>
        <end position="129"/>
    </location>
</feature>
<accession>A0A0W0V541</accession>
<keyword evidence="5" id="KW-1003">Cell membrane</keyword>
<feature type="transmembrane region" description="Helical" evidence="5">
    <location>
        <begin position="58"/>
        <end position="80"/>
    </location>
</feature>
<feature type="transmembrane region" description="Helical" evidence="5">
    <location>
        <begin position="183"/>
        <end position="202"/>
    </location>
</feature>
<feature type="transmembrane region" description="Helical" evidence="5">
    <location>
        <begin position="12"/>
        <end position="38"/>
    </location>
</feature>
<keyword evidence="3 5" id="KW-1133">Transmembrane helix</keyword>
<dbReference type="EMBL" id="LNYH01000147">
    <property type="protein sequence ID" value="KTD15021.1"/>
    <property type="molecule type" value="Genomic_DNA"/>
</dbReference>
<dbReference type="NCBIfam" id="TIGR00945">
    <property type="entry name" value="tatC"/>
    <property type="match status" value="1"/>
</dbReference>
<dbReference type="GO" id="GO:0009977">
    <property type="term" value="F:proton motive force dependent protein transmembrane transporter activity"/>
    <property type="evidence" value="ECO:0007669"/>
    <property type="project" value="TreeGrafter"/>
</dbReference>
<evidence type="ECO:0000313" key="6">
    <source>
        <dbReference type="EMBL" id="KTD15021.1"/>
    </source>
</evidence>